<dbReference type="AlphaFoldDB" id="A0A4Q9FMW7"/>
<gene>
    <name evidence="1" type="ORF">EYD46_10685</name>
</gene>
<dbReference type="InterPro" id="IPR017853">
    <property type="entry name" value="GH"/>
</dbReference>
<dbReference type="CDD" id="cd19608">
    <property type="entry name" value="GH113_mannanase-like"/>
    <property type="match status" value="1"/>
</dbReference>
<dbReference type="OrthoDB" id="9773531at2"/>
<keyword evidence="2" id="KW-1185">Reference proteome</keyword>
<protein>
    <submittedName>
        <fullName evidence="1">Glycoside hydrolase</fullName>
    </submittedName>
</protein>
<comment type="caution">
    <text evidence="1">The sequence shown here is derived from an EMBL/GenBank/DDBJ whole genome shotgun (WGS) entry which is preliminary data.</text>
</comment>
<dbReference type="SUPFAM" id="SSF51445">
    <property type="entry name" value="(Trans)glycosidases"/>
    <property type="match status" value="1"/>
</dbReference>
<evidence type="ECO:0000313" key="2">
    <source>
        <dbReference type="Proteomes" id="UP000292372"/>
    </source>
</evidence>
<dbReference type="GO" id="GO:0016787">
    <property type="term" value="F:hydrolase activity"/>
    <property type="evidence" value="ECO:0007669"/>
    <property type="project" value="UniProtKB-KW"/>
</dbReference>
<reference evidence="1 2" key="1">
    <citation type="journal article" date="2015" name="Int. J. Syst. Evol. Microbiol.">
        <title>Hyunsoonleella pacifica sp. nov., isolated from seawater of South Pacific Gyre.</title>
        <authorList>
            <person name="Gao X."/>
            <person name="Zhang Z."/>
            <person name="Dai X."/>
            <person name="Zhang X.H."/>
        </authorList>
    </citation>
    <scope>NUCLEOTIDE SEQUENCE [LARGE SCALE GENOMIC DNA]</scope>
    <source>
        <strain evidence="1 2">SW033</strain>
    </source>
</reference>
<name>A0A4Q9FMW7_9FLAO</name>
<dbReference type="Pfam" id="PF22612">
    <property type="entry name" value="GH113"/>
    <property type="match status" value="1"/>
</dbReference>
<accession>A0A4Q9FMW7</accession>
<keyword evidence="1" id="KW-0378">Hydrolase</keyword>
<dbReference type="EMBL" id="SIRS01000004">
    <property type="protein sequence ID" value="TBN15587.1"/>
    <property type="molecule type" value="Genomic_DNA"/>
</dbReference>
<dbReference type="RefSeq" id="WP_130937127.1">
    <property type="nucleotide sequence ID" value="NZ_BMEE01000003.1"/>
</dbReference>
<evidence type="ECO:0000313" key="1">
    <source>
        <dbReference type="EMBL" id="TBN15587.1"/>
    </source>
</evidence>
<dbReference type="InterPro" id="IPR055151">
    <property type="entry name" value="GH113"/>
</dbReference>
<dbReference type="PROSITE" id="PS51257">
    <property type="entry name" value="PROKAR_LIPOPROTEIN"/>
    <property type="match status" value="1"/>
</dbReference>
<dbReference type="Gene3D" id="3.20.20.80">
    <property type="entry name" value="Glycosidases"/>
    <property type="match status" value="1"/>
</dbReference>
<organism evidence="1 2">
    <name type="scientific">Hyunsoonleella pacifica</name>
    <dbReference type="NCBI Taxonomy" id="1080224"/>
    <lineage>
        <taxon>Bacteria</taxon>
        <taxon>Pseudomonadati</taxon>
        <taxon>Bacteroidota</taxon>
        <taxon>Flavobacteriia</taxon>
        <taxon>Flavobacteriales</taxon>
        <taxon>Flavobacteriaceae</taxon>
    </lineage>
</organism>
<sequence length="335" mass="39400">MKPFKLLFFVLLFVIQSCETQSKKINGVSFVAANTEVSDKHVNPVVSVNANYAAVMPFGFIKDLKHPEIVYNTPRQWFGETVDGAKQYIQELRKKNINIMLKPQIWVWHGEFTGYIEMESEADWQVLENTYSKFILEYAMLGEELNVDIFCIGTELERFIENRPKYWTDLIKKIKAVYKGKLTYAANWDEFKRTPFWEDLDYVGVDAYFPVSDSKTPSFEECVKGWEEHKKIVKEVSVKFDKPILFTEFGYRSVDYAGKEPWKSDRSMNQVNLQAQVNTTKALFETFWKEEWFAGGFIWKWFINHDLSGGQDNPMFTPQNKPVEVLLRNYYKTKM</sequence>
<dbReference type="Proteomes" id="UP000292372">
    <property type="component" value="Unassembled WGS sequence"/>
</dbReference>
<proteinExistence type="predicted"/>